<dbReference type="AlphaFoldDB" id="A0A2G6Q7K3"/>
<dbReference type="EMBL" id="NWUW01000026">
    <property type="protein sequence ID" value="PIE92741.1"/>
    <property type="molecule type" value="Genomic_DNA"/>
</dbReference>
<dbReference type="RefSeq" id="WP_099685977.1">
    <property type="nucleotide sequence ID" value="NZ_NWUW01000026.1"/>
</dbReference>
<organism evidence="1 2">
    <name type="scientific">Bacillus fungorum</name>
    <dbReference type="NCBI Taxonomy" id="2039284"/>
    <lineage>
        <taxon>Bacteria</taxon>
        <taxon>Bacillati</taxon>
        <taxon>Bacillota</taxon>
        <taxon>Bacilli</taxon>
        <taxon>Bacillales</taxon>
        <taxon>Bacillaceae</taxon>
        <taxon>Bacillus</taxon>
    </lineage>
</organism>
<name>A0A2G6Q7K3_9BACI</name>
<evidence type="ECO:0000313" key="2">
    <source>
        <dbReference type="Proteomes" id="UP000228484"/>
    </source>
</evidence>
<reference evidence="1 2" key="1">
    <citation type="submission" date="2017-09" db="EMBL/GenBank/DDBJ databases">
        <title>Biocontrol bacteria screening and application from spent mushroom substrate.</title>
        <authorList>
            <person name="Sun X."/>
        </authorList>
    </citation>
    <scope>NUCLEOTIDE SEQUENCE [LARGE SCALE GENOMIC DNA]</scope>
    <source>
        <strain evidence="1 2">100374</strain>
    </source>
</reference>
<evidence type="ECO:0000313" key="1">
    <source>
        <dbReference type="EMBL" id="PIE92741.1"/>
    </source>
</evidence>
<dbReference type="Proteomes" id="UP000228484">
    <property type="component" value="Unassembled WGS sequence"/>
</dbReference>
<proteinExistence type="predicted"/>
<gene>
    <name evidence="1" type="ORF">CO726_24550</name>
</gene>
<comment type="caution">
    <text evidence="1">The sequence shown here is derived from an EMBL/GenBank/DDBJ whole genome shotgun (WGS) entry which is preliminary data.</text>
</comment>
<accession>A0A2G6Q7K3</accession>
<protein>
    <submittedName>
        <fullName evidence="1">Uncharacterized protein</fullName>
    </submittedName>
</protein>
<sequence>MEIKDNDTLKKELLDMPIETQIQARNFIRILKTKHMDMLKFKEIKEKEREAFRFYRTGCRINLSHISCIKCENTPKQAVGNCYEVIYKKKKIGYVAQVKDGWLCVEDFSDFTNSNKGILADMRKVAIDKFIQRLLND</sequence>
<keyword evidence="2" id="KW-1185">Reference proteome</keyword>